<proteinExistence type="predicted"/>
<keyword evidence="3" id="KW-1185">Reference proteome</keyword>
<evidence type="ECO:0000313" key="2">
    <source>
        <dbReference type="EMBL" id="AGW41092.1"/>
    </source>
</evidence>
<reference evidence="2 3" key="1">
    <citation type="journal article" date="2013" name="Genome Announc.">
        <title>Complete Genome Sequence of Leifsonia xyli subsp. cynodontis Strain DSM46306, a Gram-Positive Bacterial Pathogen of Grasses.</title>
        <authorList>
            <person name="Monteiro-Vitorello C.B."/>
            <person name="Zerillo M.M."/>
            <person name="Van Sluys M.A."/>
            <person name="Camargo L.E."/>
            <person name="Kitajima J.P."/>
        </authorList>
    </citation>
    <scope>NUCLEOTIDE SEQUENCE [LARGE SCALE GENOMIC DNA]</scope>
    <source>
        <strain evidence="2 3">DSM 46306</strain>
    </source>
</reference>
<gene>
    <name evidence="2" type="ORF">O159_09670</name>
</gene>
<organism evidence="2 3">
    <name type="scientific">Leifsonia xyli subsp. cynodontis DSM 46306</name>
    <dbReference type="NCBI Taxonomy" id="1389489"/>
    <lineage>
        <taxon>Bacteria</taxon>
        <taxon>Bacillati</taxon>
        <taxon>Actinomycetota</taxon>
        <taxon>Actinomycetes</taxon>
        <taxon>Micrococcales</taxon>
        <taxon>Microbacteriaceae</taxon>
        <taxon>Leifsonia</taxon>
    </lineage>
</organism>
<keyword evidence="1" id="KW-0812">Transmembrane</keyword>
<dbReference type="STRING" id="1389489.O159_09670"/>
<dbReference type="EMBL" id="CP006734">
    <property type="protein sequence ID" value="AGW41092.1"/>
    <property type="molecule type" value="Genomic_DNA"/>
</dbReference>
<feature type="transmembrane region" description="Helical" evidence="1">
    <location>
        <begin position="49"/>
        <end position="66"/>
    </location>
</feature>
<dbReference type="eggNOG" id="ENOG502ZE7F">
    <property type="taxonomic scope" value="Bacteria"/>
</dbReference>
<dbReference type="HOGENOM" id="CLU_1523344_0_0_11"/>
<accession>U3P828</accession>
<dbReference type="Proteomes" id="UP000016743">
    <property type="component" value="Chromosome"/>
</dbReference>
<name>U3P828_LEIXC</name>
<dbReference type="KEGG" id="lxy:O159_09670"/>
<evidence type="ECO:0000256" key="1">
    <source>
        <dbReference type="SAM" id="Phobius"/>
    </source>
</evidence>
<feature type="transmembrane region" description="Helical" evidence="1">
    <location>
        <begin position="156"/>
        <end position="174"/>
    </location>
</feature>
<keyword evidence="1" id="KW-1133">Transmembrane helix</keyword>
<protein>
    <submittedName>
        <fullName evidence="2">Uncharacterized protein</fullName>
    </submittedName>
</protein>
<feature type="transmembrane region" description="Helical" evidence="1">
    <location>
        <begin position="102"/>
        <end position="122"/>
    </location>
</feature>
<dbReference type="AlphaFoldDB" id="U3P828"/>
<feature type="transmembrane region" description="Helical" evidence="1">
    <location>
        <begin position="72"/>
        <end position="90"/>
    </location>
</feature>
<dbReference type="PATRIC" id="fig|1389489.3.peg.931"/>
<evidence type="ECO:0000313" key="3">
    <source>
        <dbReference type="Proteomes" id="UP000016743"/>
    </source>
</evidence>
<sequence>MENCCGSSCWSSPARSSSSGARRSTAALLLLALLPAVDVDTPVTLSRRGIIAAIAAAAAAVLIMLPSHTPEMATAIAAVGVVVLPAAWGARRNRRPEEPGHVLHRTGWVWAVLAVLACVWELTSYMLGQWTAAGEAGHPTISALVEPLLSTEPSRVLLVTGWVAAGAMLVAHGGSR</sequence>
<keyword evidence="1" id="KW-0472">Membrane</keyword>